<feature type="region of interest" description="Disordered" evidence="2">
    <location>
        <begin position="1"/>
        <end position="29"/>
    </location>
</feature>
<dbReference type="EMBL" id="LFMY01000009">
    <property type="protein sequence ID" value="OKL58662.1"/>
    <property type="molecule type" value="Genomic_DNA"/>
</dbReference>
<evidence type="ECO:0000259" key="3">
    <source>
        <dbReference type="SMART" id="SM00906"/>
    </source>
</evidence>
<dbReference type="InterPro" id="IPR007219">
    <property type="entry name" value="XnlR_reg_dom"/>
</dbReference>
<evidence type="ECO:0000313" key="5">
    <source>
        <dbReference type="Proteomes" id="UP000214365"/>
    </source>
</evidence>
<dbReference type="RefSeq" id="XP_020118783.1">
    <property type="nucleotide sequence ID" value="XM_020268659.1"/>
</dbReference>
<dbReference type="GO" id="GO:0003677">
    <property type="term" value="F:DNA binding"/>
    <property type="evidence" value="ECO:0007669"/>
    <property type="project" value="InterPro"/>
</dbReference>
<feature type="compositionally biased region" description="Basic residues" evidence="2">
    <location>
        <begin position="1"/>
        <end position="10"/>
    </location>
</feature>
<dbReference type="GO" id="GO:0008270">
    <property type="term" value="F:zinc ion binding"/>
    <property type="evidence" value="ECO:0007669"/>
    <property type="project" value="InterPro"/>
</dbReference>
<dbReference type="AlphaFoldDB" id="A0A225AC70"/>
<name>A0A225AC70_TALAT</name>
<dbReference type="OrthoDB" id="1924787at2759"/>
<dbReference type="GO" id="GO:0005634">
    <property type="term" value="C:nucleus"/>
    <property type="evidence" value="ECO:0007669"/>
    <property type="project" value="TreeGrafter"/>
</dbReference>
<feature type="domain" description="Xylanolytic transcriptional activator regulatory" evidence="3">
    <location>
        <begin position="409"/>
        <end position="481"/>
    </location>
</feature>
<gene>
    <name evidence="4" type="ORF">UA08_06346</name>
</gene>
<dbReference type="GO" id="GO:0001080">
    <property type="term" value="P:nitrogen catabolite activation of transcription from RNA polymerase II promoter"/>
    <property type="evidence" value="ECO:0007669"/>
    <property type="project" value="TreeGrafter"/>
</dbReference>
<sequence length="734" mass="83270">MGPVKKHRRSTSLDAPAALNLEDEESPGRGNADIISLAIDGNLPLQSVMDPQRSHNLQRSPDRPFFAGQTILDGHLESNHMFDFGMFQFSTPSFSGAINAQDSSILLYETPRRDEEVDTRDNTVVDLHLARSPDSRASSNVNSIDHKHGVHGVYFGLSGDTDPYLLRHLPYDERGEFKMFKLVYRRLGNGINHNTRSSILRQSSTISAPHQEPHFARCNFAESPAPAYFMIAADELGDCGKEDTAVRKDVTPETVRMELDRLILPEDGRRLFGLLVDFALAHLSCTNLTKKSRFYKYVFPAFPVISRSQLNIGSFPSHSLPSTAVISKVPTHLLAAIYATALPFWHYDDHLCVMKAYKRPSANQIWRIVYEEILRDIHTPRLSVLQACLLYLQKQRAPQDSAAADTPFTWSFLAWTVGLATSLGLHVDCTSWDIPAWEKRLRRRLWWAVYSEEKFRSLLIGQPTIIRRDQWDVSDLKDEDFCLDTSPEEASNTESLPEQGKVVADAGLHSRYLAALAQIVDDLYQSLFTLQATRLMSSDFLLCSKTVKNLRMRLGAWHSSLPSSLRVQSPSNPNLDSNVSLNLAYITLEILLHRALLREVRQPEYHRNGTQTVNLPDHILPTTDEQLSAIERAFVEAMNSAKLAIEFTGDMTSRDFSGFWHSWSRICFSTISNFVMLLMVKAPSREYATTARSVADKWRETLRFQSRSCEQMNMGMLRLDAIYWTGIDNLFPHE</sequence>
<evidence type="ECO:0000256" key="2">
    <source>
        <dbReference type="SAM" id="MobiDB-lite"/>
    </source>
</evidence>
<evidence type="ECO:0000256" key="1">
    <source>
        <dbReference type="ARBA" id="ARBA00023242"/>
    </source>
</evidence>
<comment type="caution">
    <text evidence="4">The sequence shown here is derived from an EMBL/GenBank/DDBJ whole genome shotgun (WGS) entry which is preliminary data.</text>
</comment>
<dbReference type="PANTHER" id="PTHR31668:SF4">
    <property type="entry name" value="TRANSCRIPTIONAL ACTIVATOR PROTEIN DAL81"/>
    <property type="match status" value="1"/>
</dbReference>
<dbReference type="Pfam" id="PF04082">
    <property type="entry name" value="Fungal_trans"/>
    <property type="match status" value="1"/>
</dbReference>
<dbReference type="GO" id="GO:0006351">
    <property type="term" value="P:DNA-templated transcription"/>
    <property type="evidence" value="ECO:0007669"/>
    <property type="project" value="InterPro"/>
</dbReference>
<dbReference type="PANTHER" id="PTHR31668">
    <property type="entry name" value="GLUCOSE TRANSPORT TRANSCRIPTION REGULATOR RGT1-RELATED-RELATED"/>
    <property type="match status" value="1"/>
</dbReference>
<dbReference type="CDD" id="cd12148">
    <property type="entry name" value="fungal_TF_MHR"/>
    <property type="match status" value="1"/>
</dbReference>
<organism evidence="4 5">
    <name type="scientific">Talaromyces atroroseus</name>
    <dbReference type="NCBI Taxonomy" id="1441469"/>
    <lineage>
        <taxon>Eukaryota</taxon>
        <taxon>Fungi</taxon>
        <taxon>Dikarya</taxon>
        <taxon>Ascomycota</taxon>
        <taxon>Pezizomycotina</taxon>
        <taxon>Eurotiomycetes</taxon>
        <taxon>Eurotiomycetidae</taxon>
        <taxon>Eurotiales</taxon>
        <taxon>Trichocomaceae</taxon>
        <taxon>Talaromyces</taxon>
        <taxon>Talaromyces sect. Trachyspermi</taxon>
    </lineage>
</organism>
<evidence type="ECO:0000313" key="4">
    <source>
        <dbReference type="EMBL" id="OKL58662.1"/>
    </source>
</evidence>
<dbReference type="InterPro" id="IPR050797">
    <property type="entry name" value="Carb_Metab_Trans_Reg"/>
</dbReference>
<keyword evidence="1" id="KW-0539">Nucleus</keyword>
<accession>A0A225AC70</accession>
<dbReference type="GeneID" id="31006102"/>
<dbReference type="STRING" id="1441469.A0A225AC70"/>
<proteinExistence type="predicted"/>
<dbReference type="SMART" id="SM00906">
    <property type="entry name" value="Fungal_trans"/>
    <property type="match status" value="1"/>
</dbReference>
<protein>
    <recommendedName>
        <fullName evidence="3">Xylanolytic transcriptional activator regulatory domain-containing protein</fullName>
    </recommendedName>
</protein>
<reference evidence="4 5" key="1">
    <citation type="submission" date="2015-06" db="EMBL/GenBank/DDBJ databases">
        <title>Talaromyces atroroseus IBT 11181 draft genome.</title>
        <authorList>
            <person name="Rasmussen K.B."/>
            <person name="Rasmussen S."/>
            <person name="Petersen B."/>
            <person name="Sicheritz-Ponten T."/>
            <person name="Mortensen U.H."/>
            <person name="Thrane U."/>
        </authorList>
    </citation>
    <scope>NUCLEOTIDE SEQUENCE [LARGE SCALE GENOMIC DNA]</scope>
    <source>
        <strain evidence="4 5">IBT 11181</strain>
    </source>
</reference>
<dbReference type="Proteomes" id="UP000214365">
    <property type="component" value="Unassembled WGS sequence"/>
</dbReference>
<keyword evidence="5" id="KW-1185">Reference proteome</keyword>